<protein>
    <submittedName>
        <fullName evidence="2">SPASM domain peptide maturase, grasp-with-spasm system</fullName>
    </submittedName>
</protein>
<gene>
    <name evidence="2" type="ORF">SAMN04488057_109175</name>
</gene>
<evidence type="ECO:0000313" key="2">
    <source>
        <dbReference type="EMBL" id="SHN18552.1"/>
    </source>
</evidence>
<dbReference type="AlphaFoldDB" id="A0A1M7PMP2"/>
<feature type="domain" description="4Fe4S-binding SPASM" evidence="1">
    <location>
        <begin position="251"/>
        <end position="308"/>
    </location>
</feature>
<evidence type="ECO:0000259" key="1">
    <source>
        <dbReference type="Pfam" id="PF13186"/>
    </source>
</evidence>
<dbReference type="PANTHER" id="PTHR11228:SF27">
    <property type="entry name" value="GLYCYL-RADICAL ENZYME ACTIVATING ENZYME MJ1227-RELATED"/>
    <property type="match status" value="1"/>
</dbReference>
<dbReference type="InterPro" id="IPR013785">
    <property type="entry name" value="Aldolase_TIM"/>
</dbReference>
<dbReference type="STRING" id="388280.SAMN04488057_109175"/>
<dbReference type="NCBIfam" id="TIGR04193">
    <property type="entry name" value="SPASM_w_grasp"/>
    <property type="match status" value="1"/>
</dbReference>
<dbReference type="SUPFAM" id="SSF102114">
    <property type="entry name" value="Radical SAM enzymes"/>
    <property type="match status" value="1"/>
</dbReference>
<organism evidence="2 3">
    <name type="scientific">Cyclobacterium lianum</name>
    <dbReference type="NCBI Taxonomy" id="388280"/>
    <lineage>
        <taxon>Bacteria</taxon>
        <taxon>Pseudomonadati</taxon>
        <taxon>Bacteroidota</taxon>
        <taxon>Cytophagia</taxon>
        <taxon>Cytophagales</taxon>
        <taxon>Cyclobacteriaceae</taxon>
        <taxon>Cyclobacterium</taxon>
    </lineage>
</organism>
<proteinExistence type="predicted"/>
<dbReference type="Gene3D" id="3.20.20.70">
    <property type="entry name" value="Aldolase class I"/>
    <property type="match status" value="1"/>
</dbReference>
<dbReference type="InterPro" id="IPR026497">
    <property type="entry name" value="GRASP-with-SPASM"/>
</dbReference>
<dbReference type="Proteomes" id="UP000184513">
    <property type="component" value="Unassembled WGS sequence"/>
</dbReference>
<dbReference type="Pfam" id="PF13186">
    <property type="entry name" value="SPASM"/>
    <property type="match status" value="1"/>
</dbReference>
<sequence length="344" mass="39909">MENTFILYAHCIPVKGAKRSTICDLQSGSYYFIPNDMYNLLKEYRLLNISNLLERYGEENREAIEGYIDLMVKNKSVFRINNPNLLKYFPELNIEFDQPSIIDNAIIDFDGDLDTFKLTIDQLEVLGCRAVLVRVLSDVLFLGIVEILNLLNHKIITHIDIILSKKIDVTNVELKRLFHSHLRLSPICIFESDQEEVIKVSLDDNYKKVIGIIRRFSKVFDPKGHCPDITMDSFVLNLPHYLESKSYNNCLNKKVFISSSGEVKNCPSMSNIFGNIHHKFLGEIIPSSKFKRLWYVKKDDIHVCKDCEFRYICSDCRVHAVLNGDIYSKPESCKYDPYSARWLV</sequence>
<dbReference type="PANTHER" id="PTHR11228">
    <property type="entry name" value="RADICAL SAM DOMAIN PROTEIN"/>
    <property type="match status" value="1"/>
</dbReference>
<dbReference type="InterPro" id="IPR050377">
    <property type="entry name" value="Radical_SAM_PqqE_MftC-like"/>
</dbReference>
<dbReference type="RefSeq" id="WP_073095479.1">
    <property type="nucleotide sequence ID" value="NZ_FRCY01000009.1"/>
</dbReference>
<keyword evidence="3" id="KW-1185">Reference proteome</keyword>
<dbReference type="InterPro" id="IPR023885">
    <property type="entry name" value="4Fe4S-binding_SPASM_dom"/>
</dbReference>
<dbReference type="InterPro" id="IPR058240">
    <property type="entry name" value="rSAM_sf"/>
</dbReference>
<dbReference type="EMBL" id="FRCY01000009">
    <property type="protein sequence ID" value="SHN18552.1"/>
    <property type="molecule type" value="Genomic_DNA"/>
</dbReference>
<reference evidence="2 3" key="1">
    <citation type="submission" date="2016-11" db="EMBL/GenBank/DDBJ databases">
        <authorList>
            <person name="Jaros S."/>
            <person name="Januszkiewicz K."/>
            <person name="Wedrychowicz H."/>
        </authorList>
    </citation>
    <scope>NUCLEOTIDE SEQUENCE [LARGE SCALE GENOMIC DNA]</scope>
    <source>
        <strain evidence="2 3">CGMCC 1.6102</strain>
    </source>
</reference>
<dbReference type="OrthoDB" id="1073749at2"/>
<dbReference type="NCBIfam" id="TIGR04085">
    <property type="entry name" value="rSAM_more_4Fe4S"/>
    <property type="match status" value="1"/>
</dbReference>
<accession>A0A1M7PMP2</accession>
<name>A0A1M7PMP2_9BACT</name>
<evidence type="ECO:0000313" key="3">
    <source>
        <dbReference type="Proteomes" id="UP000184513"/>
    </source>
</evidence>